<evidence type="ECO:0008006" key="3">
    <source>
        <dbReference type="Google" id="ProtNLM"/>
    </source>
</evidence>
<gene>
    <name evidence="1" type="ORF">VN24_19935</name>
</gene>
<keyword evidence="2" id="KW-1185">Reference proteome</keyword>
<evidence type="ECO:0000313" key="1">
    <source>
        <dbReference type="EMBL" id="AJY76424.1"/>
    </source>
</evidence>
<dbReference type="KEGG" id="pbj:VN24_19935"/>
<dbReference type="AlphaFoldDB" id="A0A0D5NM70"/>
<dbReference type="EMBL" id="CP011058">
    <property type="protein sequence ID" value="AJY76424.1"/>
    <property type="molecule type" value="Genomic_DNA"/>
</dbReference>
<proteinExistence type="predicted"/>
<evidence type="ECO:0000313" key="2">
    <source>
        <dbReference type="Proteomes" id="UP000032633"/>
    </source>
</evidence>
<organism evidence="1 2">
    <name type="scientific">Paenibacillus beijingensis</name>
    <dbReference type="NCBI Taxonomy" id="1126833"/>
    <lineage>
        <taxon>Bacteria</taxon>
        <taxon>Bacillati</taxon>
        <taxon>Bacillota</taxon>
        <taxon>Bacilli</taxon>
        <taxon>Bacillales</taxon>
        <taxon>Paenibacillaceae</taxon>
        <taxon>Paenibacillus</taxon>
    </lineage>
</organism>
<dbReference type="OrthoDB" id="2974439at2"/>
<dbReference type="HOGENOM" id="CLU_147364_0_0_9"/>
<dbReference type="STRING" id="1126833.VN24_19935"/>
<reference evidence="1 2" key="1">
    <citation type="journal article" date="2015" name="J. Biotechnol.">
        <title>Complete genome sequence of Paenibacillus beijingensis 7188(T) (=DSM 24997(T)), a novel rhizobacterium from jujube garden soil.</title>
        <authorList>
            <person name="Kwak Y."/>
            <person name="Shin J.H."/>
        </authorList>
    </citation>
    <scope>NUCLEOTIDE SEQUENCE [LARGE SCALE GENOMIC DNA]</scope>
    <source>
        <strain evidence="1 2">DSM 24997</strain>
    </source>
</reference>
<protein>
    <recommendedName>
        <fullName evidence="3">YgiT-type zinc finger protein</fullName>
    </recommendedName>
</protein>
<reference evidence="2" key="2">
    <citation type="submission" date="2015-03" db="EMBL/GenBank/DDBJ databases">
        <title>Genome sequence of Paenibacillus beijingensis strain DSM 24997T.</title>
        <authorList>
            <person name="Kwak Y."/>
            <person name="Shin J.-H."/>
        </authorList>
    </citation>
    <scope>NUCLEOTIDE SEQUENCE [LARGE SCALE GENOMIC DNA]</scope>
    <source>
        <strain evidence="2">DSM 24997</strain>
    </source>
</reference>
<dbReference type="Proteomes" id="UP000032633">
    <property type="component" value="Chromosome"/>
</dbReference>
<accession>A0A0D5NM70</accession>
<sequence length="137" mass="15788">MQKRCPCGDIMLMKLRTVIYSGKVEIDNVPIYSCPACSRSEVFPEVKSELTGLIGNLGDEPERQTFLFNEWNEWANLLVEACAERKKPDSSVVQNLVEERINSLLELMLLADSLHDEEWKRDIEKRLSQISRHIAHT</sequence>
<dbReference type="PATRIC" id="fig|1126833.4.peg.4388"/>
<name>A0A0D5NM70_9BACL</name>